<feature type="domain" description="Mur ligase central" evidence="5">
    <location>
        <begin position="96"/>
        <end position="274"/>
    </location>
</feature>
<dbReference type="InterPro" id="IPR051046">
    <property type="entry name" value="MurCDEF_CellWall_CoF430Synth"/>
</dbReference>
<sequence>MDISSIYQIFLNSNKVCTDSRKIRDNDLFVSLKGPNFNGNKFAETALENGANYAIVDQKEFAVNDNYILVNDCLNTLQNLANYHRKKSKAKIIGLTGSNGKTTSKELIFSVLKLQFKTIATTGNLNNHIGVPLTLLSIEPETEIAIIEMGANHLKEIELLCNIADPDYGYITNFGKAHLEGFINLEGVIKGKSELYTYLMKKSRLIFINNNDNKQLEITKEYTNKFTFGKTNSNVNYSVNTINPQISISIEDVTIESPLFGEYNVENLAAAICIGKYFNMSNTLIKEGVENCIPNSNRSQIIEKGSNKIILDAYNANPTSMQ</sequence>
<feature type="domain" description="Mur ligase N-terminal catalytic" evidence="4">
    <location>
        <begin position="16"/>
        <end position="66"/>
    </location>
</feature>
<accession>A0A381ZE33</accession>
<name>A0A381ZE33_9ZZZZ</name>
<dbReference type="EMBL" id="UINC01020951">
    <property type="protein sequence ID" value="SVA87480.1"/>
    <property type="molecule type" value="Genomic_DNA"/>
</dbReference>
<dbReference type="SUPFAM" id="SSF63418">
    <property type="entry name" value="MurE/MurF N-terminal domain"/>
    <property type="match status" value="1"/>
</dbReference>
<dbReference type="InterPro" id="IPR013221">
    <property type="entry name" value="Mur_ligase_cen"/>
</dbReference>
<dbReference type="PANTHER" id="PTHR43024">
    <property type="entry name" value="UDP-N-ACETYLMURAMOYL-TRIPEPTIDE--D-ALANYL-D-ALANINE LIGASE"/>
    <property type="match status" value="1"/>
</dbReference>
<dbReference type="PANTHER" id="PTHR43024:SF1">
    <property type="entry name" value="UDP-N-ACETYLMURAMOYL-TRIPEPTIDE--D-ALANYL-D-ALANINE LIGASE"/>
    <property type="match status" value="1"/>
</dbReference>
<evidence type="ECO:0000259" key="4">
    <source>
        <dbReference type="Pfam" id="PF01225"/>
    </source>
</evidence>
<evidence type="ECO:0000256" key="3">
    <source>
        <dbReference type="ARBA" id="ARBA00022840"/>
    </source>
</evidence>
<keyword evidence="3" id="KW-0067">ATP-binding</keyword>
<evidence type="ECO:0000256" key="1">
    <source>
        <dbReference type="ARBA" id="ARBA00022598"/>
    </source>
</evidence>
<dbReference type="InterPro" id="IPR035911">
    <property type="entry name" value="MurE/MurF_N"/>
</dbReference>
<protein>
    <recommendedName>
        <fullName evidence="7">UDP-MurNAc-pentapeptide synthetase</fullName>
    </recommendedName>
</protein>
<dbReference type="Gene3D" id="3.40.1390.10">
    <property type="entry name" value="MurE/MurF, N-terminal domain"/>
    <property type="match status" value="1"/>
</dbReference>
<evidence type="ECO:0000313" key="6">
    <source>
        <dbReference type="EMBL" id="SVA87480.1"/>
    </source>
</evidence>
<evidence type="ECO:0000259" key="5">
    <source>
        <dbReference type="Pfam" id="PF08245"/>
    </source>
</evidence>
<dbReference type="GO" id="GO:0005524">
    <property type="term" value="F:ATP binding"/>
    <property type="evidence" value="ECO:0007669"/>
    <property type="project" value="UniProtKB-KW"/>
</dbReference>
<gene>
    <name evidence="6" type="ORF">METZ01_LOCUS140334</name>
</gene>
<dbReference type="SUPFAM" id="SSF53623">
    <property type="entry name" value="MurD-like peptide ligases, catalytic domain"/>
    <property type="match status" value="1"/>
</dbReference>
<evidence type="ECO:0000256" key="2">
    <source>
        <dbReference type="ARBA" id="ARBA00022741"/>
    </source>
</evidence>
<keyword evidence="2" id="KW-0547">Nucleotide-binding</keyword>
<dbReference type="InterPro" id="IPR036565">
    <property type="entry name" value="Mur-like_cat_sf"/>
</dbReference>
<evidence type="ECO:0008006" key="7">
    <source>
        <dbReference type="Google" id="ProtNLM"/>
    </source>
</evidence>
<feature type="non-terminal residue" evidence="6">
    <location>
        <position position="322"/>
    </location>
</feature>
<dbReference type="Gene3D" id="3.40.1190.10">
    <property type="entry name" value="Mur-like, catalytic domain"/>
    <property type="match status" value="1"/>
</dbReference>
<organism evidence="6">
    <name type="scientific">marine metagenome</name>
    <dbReference type="NCBI Taxonomy" id="408172"/>
    <lineage>
        <taxon>unclassified sequences</taxon>
        <taxon>metagenomes</taxon>
        <taxon>ecological metagenomes</taxon>
    </lineage>
</organism>
<proteinExistence type="predicted"/>
<keyword evidence="1" id="KW-0436">Ligase</keyword>
<dbReference type="Pfam" id="PF08245">
    <property type="entry name" value="Mur_ligase_M"/>
    <property type="match status" value="1"/>
</dbReference>
<dbReference type="AlphaFoldDB" id="A0A381ZE33"/>
<dbReference type="Pfam" id="PF01225">
    <property type="entry name" value="Mur_ligase"/>
    <property type="match status" value="1"/>
</dbReference>
<dbReference type="InterPro" id="IPR000713">
    <property type="entry name" value="Mur_ligase_N"/>
</dbReference>
<reference evidence="6" key="1">
    <citation type="submission" date="2018-05" db="EMBL/GenBank/DDBJ databases">
        <authorList>
            <person name="Lanie J.A."/>
            <person name="Ng W.-L."/>
            <person name="Kazmierczak K.M."/>
            <person name="Andrzejewski T.M."/>
            <person name="Davidsen T.M."/>
            <person name="Wayne K.J."/>
            <person name="Tettelin H."/>
            <person name="Glass J.I."/>
            <person name="Rusch D."/>
            <person name="Podicherti R."/>
            <person name="Tsui H.-C.T."/>
            <person name="Winkler M.E."/>
        </authorList>
    </citation>
    <scope>NUCLEOTIDE SEQUENCE</scope>
</reference>
<dbReference type="GO" id="GO:0016881">
    <property type="term" value="F:acid-amino acid ligase activity"/>
    <property type="evidence" value="ECO:0007669"/>
    <property type="project" value="InterPro"/>
</dbReference>